<evidence type="ECO:0000313" key="5">
    <source>
        <dbReference type="EMBL" id="GAP38498.1"/>
    </source>
</evidence>
<feature type="signal peptide" evidence="4">
    <location>
        <begin position="1"/>
        <end position="37"/>
    </location>
</feature>
<evidence type="ECO:0000313" key="6">
    <source>
        <dbReference type="Proteomes" id="UP000037660"/>
    </source>
</evidence>
<dbReference type="Gene3D" id="3.40.710.10">
    <property type="entry name" value="DD-peptidase/beta-lactamase superfamily"/>
    <property type="match status" value="1"/>
</dbReference>
<evidence type="ECO:0000256" key="2">
    <source>
        <dbReference type="ARBA" id="ARBA00022801"/>
    </source>
</evidence>
<comment type="caution">
    <text evidence="5">The sequence shown here is derived from an EMBL/GenBank/DDBJ whole genome shotgun (WGS) entry which is preliminary data.</text>
</comment>
<dbReference type="NCBIfam" id="TIGR00666">
    <property type="entry name" value="PBP4"/>
    <property type="match status" value="1"/>
</dbReference>
<feature type="chain" id="PRO_5005513775" evidence="4">
    <location>
        <begin position="38"/>
        <end position="550"/>
    </location>
</feature>
<dbReference type="AlphaFoldDB" id="A0A0K8P761"/>
<dbReference type="SUPFAM" id="SSF56601">
    <property type="entry name" value="beta-lactamase/transpeptidase-like"/>
    <property type="match status" value="1"/>
</dbReference>
<dbReference type="PRINTS" id="PR00922">
    <property type="entry name" value="DADACBPTASE3"/>
</dbReference>
<feature type="region of interest" description="Disordered" evidence="3">
    <location>
        <begin position="90"/>
        <end position="117"/>
    </location>
</feature>
<gene>
    <name evidence="5" type="ORF">ISF6_4956</name>
</gene>
<evidence type="ECO:0000256" key="4">
    <source>
        <dbReference type="SAM" id="SignalP"/>
    </source>
</evidence>
<dbReference type="OrthoDB" id="9802627at2"/>
<keyword evidence="5" id="KW-0645">Protease</keyword>
<dbReference type="GO" id="GO:0009002">
    <property type="term" value="F:serine-type D-Ala-D-Ala carboxypeptidase activity"/>
    <property type="evidence" value="ECO:0007669"/>
    <property type="project" value="UniProtKB-EC"/>
</dbReference>
<feature type="compositionally biased region" description="Low complexity" evidence="3">
    <location>
        <begin position="99"/>
        <end position="111"/>
    </location>
</feature>
<dbReference type="STRING" id="1547922.ISF6_4956"/>
<dbReference type="EC" id="3.4.16.4" evidence="5"/>
<dbReference type="GO" id="GO:0006508">
    <property type="term" value="P:proteolysis"/>
    <property type="evidence" value="ECO:0007669"/>
    <property type="project" value="InterPro"/>
</dbReference>
<dbReference type="RefSeq" id="WP_054022356.1">
    <property type="nucleotide sequence ID" value="NZ_BBYR01000077.1"/>
</dbReference>
<reference evidence="5 6" key="2">
    <citation type="journal article" date="2016" name="Science">
        <title>A bacterium that degrades and assimilates poly(ethylene terephthalate).</title>
        <authorList>
            <person name="Yoshida S."/>
            <person name="Hiraga K."/>
            <person name="Takehana T."/>
            <person name="Taniguchi I."/>
            <person name="Yamaji H."/>
            <person name="Maeda Y."/>
            <person name="Toyohara K."/>
            <person name="Miyamoto K."/>
            <person name="Kimura Y."/>
            <person name="Oda K."/>
        </authorList>
    </citation>
    <scope>NUCLEOTIDE SEQUENCE [LARGE SCALE GENOMIC DNA]</scope>
    <source>
        <strain evidence="6">NBRC 110686 / TISTR 2288 / 201-F6</strain>
    </source>
</reference>
<evidence type="ECO:0000256" key="3">
    <source>
        <dbReference type="SAM" id="MobiDB-lite"/>
    </source>
</evidence>
<name>A0A0K8P761_PISS1</name>
<dbReference type="PANTHER" id="PTHR30023">
    <property type="entry name" value="D-ALANYL-D-ALANINE CARBOXYPEPTIDASE"/>
    <property type="match status" value="1"/>
</dbReference>
<dbReference type="PANTHER" id="PTHR30023:SF0">
    <property type="entry name" value="PENICILLIN-SENSITIVE CARBOXYPEPTIDASE A"/>
    <property type="match status" value="1"/>
</dbReference>
<comment type="similarity">
    <text evidence="1">Belongs to the peptidase S13 family.</text>
</comment>
<keyword evidence="5" id="KW-0121">Carboxypeptidase</keyword>
<dbReference type="InterPro" id="IPR012338">
    <property type="entry name" value="Beta-lactam/transpept-like"/>
</dbReference>
<dbReference type="Gene3D" id="3.50.80.20">
    <property type="entry name" value="D-Ala-D-Ala carboxypeptidase C, peptidase S13"/>
    <property type="match status" value="1"/>
</dbReference>
<dbReference type="GO" id="GO:0000270">
    <property type="term" value="P:peptidoglycan metabolic process"/>
    <property type="evidence" value="ECO:0007669"/>
    <property type="project" value="TreeGrafter"/>
</dbReference>
<proteinExistence type="inferred from homology"/>
<dbReference type="InterPro" id="IPR000667">
    <property type="entry name" value="Peptidase_S13"/>
</dbReference>
<sequence>MTRAWLSRPLPLPARRTAVPGRAWGAALLLATATGLAGCAATPPPPAPGRSAVLSPAAPPAGLPPAVRQALQCAGLPEEALAVLVSPRDAPATRAGDVGPRAATGGRAAAGWSHQPDRAMQPASAMKVLTSVVALERLGPAHRGSTELLSAAPLQDGRLAGDLVLRGGADPELDLPEAWALLQALRAQGVREIAGDLVLDRSLFQPERLDLGVPPFDDQPEFPYNVIPDALQFTGNLMGLVLSADDRRVTVRLEPPVDGVEIDNRLVLADELPCPRWEDGWTPPQATAGADGRVRLQLSGRFPRQCRQQQAMQLYERDLQAEHQIRWLWQGLGGQWTGRLRSGATPPGARLLARHLSRPWSELLHPVNKQSNNVYARLLYLSLGALAPVDGAPAGDTLARSAAVVDAWLDRQGIDRTGLVMDNGSGLSRRERISARQLVEALRAGLAASTGPELLASLPLAGVDGTMRNRLKGGPAQARARLKTGALRNAAAIAGVVSDRSGRDWLVAAMVNDEHGGGSAGRRVLDPLVEWIVRTGLAPGAWDEPAPACR</sequence>
<dbReference type="EMBL" id="BBYR01000077">
    <property type="protein sequence ID" value="GAP38498.1"/>
    <property type="molecule type" value="Genomic_DNA"/>
</dbReference>
<protein>
    <submittedName>
        <fullName evidence="5">D-alanyl-D-alanine carboxypeptidase</fullName>
        <ecNumber evidence="5">3.4.16.4</ecNumber>
    </submittedName>
</protein>
<accession>A0A0K8P761</accession>
<dbReference type="Pfam" id="PF02113">
    <property type="entry name" value="Peptidase_S13"/>
    <property type="match status" value="1"/>
</dbReference>
<evidence type="ECO:0000256" key="1">
    <source>
        <dbReference type="ARBA" id="ARBA00006096"/>
    </source>
</evidence>
<keyword evidence="6" id="KW-1185">Reference proteome</keyword>
<keyword evidence="2 5" id="KW-0378">Hydrolase</keyword>
<dbReference type="Proteomes" id="UP000037660">
    <property type="component" value="Unassembled WGS sequence"/>
</dbReference>
<reference evidence="6" key="1">
    <citation type="submission" date="2015-07" db="EMBL/GenBank/DDBJ databases">
        <title>Discovery of a poly(ethylene terephthalate assimilation.</title>
        <authorList>
            <person name="Yoshida S."/>
            <person name="Hiraga K."/>
            <person name="Takehana T."/>
            <person name="Taniguchi I."/>
            <person name="Yamaji H."/>
            <person name="Maeda Y."/>
            <person name="Toyohara K."/>
            <person name="Miyamoto K."/>
            <person name="Kimura Y."/>
            <person name="Oda K."/>
        </authorList>
    </citation>
    <scope>NUCLEOTIDE SEQUENCE [LARGE SCALE GENOMIC DNA]</scope>
    <source>
        <strain evidence="6">NBRC 110686 / TISTR 2288 / 201-F6</strain>
    </source>
</reference>
<organism evidence="5 6">
    <name type="scientific">Piscinibacter sakaiensis</name>
    <name type="common">Ideonella sakaiensis</name>
    <dbReference type="NCBI Taxonomy" id="1547922"/>
    <lineage>
        <taxon>Bacteria</taxon>
        <taxon>Pseudomonadati</taxon>
        <taxon>Pseudomonadota</taxon>
        <taxon>Betaproteobacteria</taxon>
        <taxon>Burkholderiales</taxon>
        <taxon>Sphaerotilaceae</taxon>
        <taxon>Piscinibacter</taxon>
    </lineage>
</organism>
<keyword evidence="4" id="KW-0732">Signal</keyword>